<evidence type="ECO:0000259" key="4">
    <source>
        <dbReference type="Pfam" id="PF25549"/>
    </source>
</evidence>
<dbReference type="STRING" id="452652.KSE_45920"/>
<dbReference type="eggNOG" id="COG1361">
    <property type="taxonomic scope" value="Bacteria"/>
</dbReference>
<dbReference type="PANTHER" id="PTHR34819">
    <property type="entry name" value="LARGE CYSTEINE-RICH PERIPLASMIC PROTEIN OMCB"/>
    <property type="match status" value="1"/>
</dbReference>
<keyword evidence="2" id="KW-1133">Transmembrane helix</keyword>
<keyword evidence="7" id="KW-1185">Reference proteome</keyword>
<dbReference type="PATRIC" id="fig|452652.3.peg.4579"/>
<keyword evidence="3" id="KW-0732">Signal</keyword>
<dbReference type="Gene3D" id="2.60.40.740">
    <property type="match status" value="1"/>
</dbReference>
<feature type="domain" description="DUF7927" evidence="4">
    <location>
        <begin position="1175"/>
        <end position="1292"/>
    </location>
</feature>
<dbReference type="KEGG" id="ksk:KSE_45920"/>
<dbReference type="InterPro" id="IPR057693">
    <property type="entry name" value="DUF7933"/>
</dbReference>
<feature type="domain" description="DUF7927" evidence="4">
    <location>
        <begin position="784"/>
        <end position="895"/>
    </location>
</feature>
<keyword evidence="2" id="KW-0472">Membrane</keyword>
<evidence type="ECO:0000256" key="2">
    <source>
        <dbReference type="SAM" id="Phobius"/>
    </source>
</evidence>
<keyword evidence="2" id="KW-0812">Transmembrane</keyword>
<dbReference type="Pfam" id="PF25549">
    <property type="entry name" value="DUF7927"/>
    <property type="match status" value="9"/>
</dbReference>
<feature type="domain" description="DUF7927" evidence="4">
    <location>
        <begin position="1437"/>
        <end position="1552"/>
    </location>
</feature>
<feature type="signal peptide" evidence="3">
    <location>
        <begin position="1"/>
        <end position="19"/>
    </location>
</feature>
<feature type="transmembrane region" description="Helical" evidence="2">
    <location>
        <begin position="1579"/>
        <end position="1602"/>
    </location>
</feature>
<feature type="domain" description="DUF7927" evidence="4">
    <location>
        <begin position="1303"/>
        <end position="1422"/>
    </location>
</feature>
<feature type="domain" description="DUF7927" evidence="4">
    <location>
        <begin position="401"/>
        <end position="524"/>
    </location>
</feature>
<dbReference type="Pfam" id="PF25564">
    <property type="entry name" value="DUF7933"/>
    <property type="match status" value="1"/>
</dbReference>
<sequence>MAVALGLALSALGTAPVAAADRTGHGGRAAQGHPAAGAVRVAGVPAAPIPVYAEDFENVPAGSGPVRITSYTGTSGETYTADPVWLAYCNGWVMDDVDRGTVPTECGAPINWDTLANVTRAMGQYSGEDDTAAGLNHGVAAWSEDGSYTANDVQFRTVQQIPLVNSNRFLTGSGTSGAVCYDGAYADPLTNFYLTDGTTEYPVSATPINPCTNPRAQRFTYPTGKQYPIGVVHGAADKPILYSGSTVGVIMRNAAATGAGNDAAFDDIEILDVTPTATKAFSPAAVVVGGTSTLTITVTNTTDLLEKDGWSFTDDLPAGLVVANPANTSTTCTNGAVTATAGGSTVGLSGDLVKGQAMCTLSVDVTSSTAGTYHNCPDANSNLIGMNWTECADVVFAVPQYTITKTATPASGSSVKPGDQVSYRVVVQNTGAVAVDATAADDLTAVLDDAAYDNDAAATAGTVSYAAPTLSWAGTLQPGESATITYTVTVNTPDTGDGQLDNHVTGSSASNCPTGTEPGCTTHENVNSLQITKTSDTATAKPGQKVTYTVTVTNPNGHAYSGATVADDLSAVLDDATYDGDASATSGTVSYAAPVLSWSGDVPAGGSVTLTYSVTVNNPDAGDGKLANTVTGPADSNCPPGAPDGSCSASVPIAELHLGKTSDAKNPVKAGDKVTYTVTISNPGQADYTGAVVTDDLSSALDDAAYGGDAQASSGTVSYAAPVLSWSGDVPAGGSVTVTYSVTVNNPDTGDKQLANAVVGPPDSNCPPGSADAACSTSDGVAELVIAKSSDAKNPVKAGDKVTYTVTIGNPGKAAYTGAVVTDDLSGDLDDAVYGGDAQASSGTVSYAAPVVSWSGDVPAGGSVTVTYSVTVNNPDTGDFELKNAVVGPSGSNCAAGSADPRCSTDDKVAALVIAKSSDAKNPVKAGDKVTYTVTIGNPGKAAYTGAVVTDDLTGDLDDATYGNDASATSGTVSYAAPVVSWNGDVPTGGSVTVTYSVTVNNPDTGDYQLANTVVGPDASNCAKGTRDPRCSTRDRIAALRISKTSDSRRAPVRPGAKVTYTVTVTNPGTAPYPAAQLSDDLSRDLDDAVYDNDAVVVSSTGGDPGVATYAAPVLSWTGGVAPGETVTLTYSVRVNRPDTGDKELANTVVGPDGSNCQAGSTDPACSTNDDVASLVIDKTSDAKNPVKAGDKVTYTVTVTNEGTADYPNAVLVDSLTGDLDDAVYDGDAQASSGTVSYAAPLLSWHGDVAAGQTVTITYSITVGNPDQGDHRLVNAVSGPIGSNCPPLRSAPQCSTENGVAELAITKTSDAEHPVKAGDKVTYTVTIGNDGAAAYPGAVVTDDLSGDLDDAAYGGDAQASSGTVSYAAPVLSWSGDVPAGGSVTVTYSVTVNSPDGGDHELKNAVVGPDGSNCPAGSTDPRCSTADEVAQLAIVKRASTDRVDPGGTVSYTVTVTNTGTAAYPGAAFQDDLGGLLDDAAYDGDARASSGTVSYAAPVLSWTGDLAPGAQAVVTYSVTVDDPDNGDHALDNAVVGPAASNCPAGGKDTDCATHGEVTPANPAPGPHPGPAPLPDTGTGGLVWYAGMAAALAVATGTLLTAGTLRRRSRRS</sequence>
<feature type="domain" description="DUF7933" evidence="5">
    <location>
        <begin position="275"/>
        <end position="379"/>
    </location>
</feature>
<dbReference type="NCBIfam" id="TIGR01451">
    <property type="entry name" value="B_ant_repeat"/>
    <property type="match status" value="7"/>
</dbReference>
<evidence type="ECO:0000259" key="5">
    <source>
        <dbReference type="Pfam" id="PF25564"/>
    </source>
</evidence>
<feature type="region of interest" description="Disordered" evidence="1">
    <location>
        <begin position="1539"/>
        <end position="1572"/>
    </location>
</feature>
<dbReference type="EMBL" id="AP010968">
    <property type="protein sequence ID" value="BAJ30373.1"/>
    <property type="molecule type" value="Genomic_DNA"/>
</dbReference>
<evidence type="ECO:0000313" key="6">
    <source>
        <dbReference type="EMBL" id="BAJ30373.1"/>
    </source>
</evidence>
<dbReference type="InterPro" id="IPR051172">
    <property type="entry name" value="Chlamydia_OmcB"/>
</dbReference>
<dbReference type="InterPro" id="IPR013783">
    <property type="entry name" value="Ig-like_fold"/>
</dbReference>
<evidence type="ECO:0000256" key="3">
    <source>
        <dbReference type="SAM" id="SignalP"/>
    </source>
</evidence>
<feature type="domain" description="DUF7927" evidence="4">
    <location>
        <begin position="912"/>
        <end position="1021"/>
    </location>
</feature>
<evidence type="ECO:0000256" key="1">
    <source>
        <dbReference type="SAM" id="MobiDB-lite"/>
    </source>
</evidence>
<accession>E4NFU3</accession>
<feature type="domain" description="DUF7927" evidence="4">
    <location>
        <begin position="1040"/>
        <end position="1166"/>
    </location>
</feature>
<name>E4NFU3_KITSK</name>
<feature type="compositionally biased region" description="Pro residues" evidence="1">
    <location>
        <begin position="1559"/>
        <end position="1571"/>
    </location>
</feature>
<dbReference type="GO" id="GO:0005975">
    <property type="term" value="P:carbohydrate metabolic process"/>
    <property type="evidence" value="ECO:0007669"/>
    <property type="project" value="UniProtKB-ARBA"/>
</dbReference>
<organism evidence="6 7">
    <name type="scientific">Kitasatospora setae (strain ATCC 33774 / DSM 43861 / JCM 3304 / KCC A-0304 / NBRC 14216 / KM-6054)</name>
    <name type="common">Streptomyces setae</name>
    <dbReference type="NCBI Taxonomy" id="452652"/>
    <lineage>
        <taxon>Bacteria</taxon>
        <taxon>Bacillati</taxon>
        <taxon>Actinomycetota</taxon>
        <taxon>Actinomycetes</taxon>
        <taxon>Kitasatosporales</taxon>
        <taxon>Streptomycetaceae</taxon>
        <taxon>Kitasatospora</taxon>
    </lineage>
</organism>
<feature type="chain" id="PRO_5039156839" description="DUF11 domain-containing protein" evidence="3">
    <location>
        <begin position="20"/>
        <end position="1609"/>
    </location>
</feature>
<dbReference type="PANTHER" id="PTHR34819:SF3">
    <property type="entry name" value="CELL SURFACE PROTEIN"/>
    <property type="match status" value="1"/>
</dbReference>
<proteinExistence type="predicted"/>
<dbReference type="Gene3D" id="2.60.40.10">
    <property type="entry name" value="Immunoglobulins"/>
    <property type="match status" value="8"/>
</dbReference>
<feature type="domain" description="DUF7927" evidence="4">
    <location>
        <begin position="529"/>
        <end position="643"/>
    </location>
</feature>
<gene>
    <name evidence="6" type="ordered locus">KSE_45920</name>
</gene>
<feature type="domain" description="DUF7927" evidence="4">
    <location>
        <begin position="656"/>
        <end position="775"/>
    </location>
</feature>
<dbReference type="RefSeq" id="WP_014137672.1">
    <property type="nucleotide sequence ID" value="NC_016109.1"/>
</dbReference>
<evidence type="ECO:0000313" key="7">
    <source>
        <dbReference type="Proteomes" id="UP000007076"/>
    </source>
</evidence>
<reference evidence="6 7" key="1">
    <citation type="journal article" date="2010" name="DNA Res.">
        <title>Genome sequence of Kitasatospora setae NBRC 14216T: an evolutionary snapshot of the family Streptomycetaceae.</title>
        <authorList>
            <person name="Ichikawa N."/>
            <person name="Oguchi A."/>
            <person name="Ikeda H."/>
            <person name="Ishikawa J."/>
            <person name="Kitani S."/>
            <person name="Watanabe Y."/>
            <person name="Nakamura S."/>
            <person name="Katano Y."/>
            <person name="Kishi E."/>
            <person name="Sasagawa M."/>
            <person name="Ankai A."/>
            <person name="Fukui S."/>
            <person name="Hashimoto Y."/>
            <person name="Kamata S."/>
            <person name="Otoguro M."/>
            <person name="Tanikawa S."/>
            <person name="Nihira T."/>
            <person name="Horinouchi S."/>
            <person name="Ohnishi Y."/>
            <person name="Hayakawa M."/>
            <person name="Kuzuyama T."/>
            <person name="Arisawa A."/>
            <person name="Nomoto F."/>
            <person name="Miura H."/>
            <person name="Takahashi Y."/>
            <person name="Fujita N."/>
        </authorList>
    </citation>
    <scope>NUCLEOTIDE SEQUENCE [LARGE SCALE GENOMIC DNA]</scope>
    <source>
        <strain evidence="7">ATCC 33774 / DSM 43861 / JCM 3304 / KCC A-0304 / NBRC 14216 / KM-6054</strain>
    </source>
</reference>
<evidence type="ECO:0008006" key="8">
    <source>
        <dbReference type="Google" id="ProtNLM"/>
    </source>
</evidence>
<dbReference type="InterPro" id="IPR047589">
    <property type="entry name" value="DUF11_rpt"/>
</dbReference>
<protein>
    <recommendedName>
        <fullName evidence="8">DUF11 domain-containing protein</fullName>
    </recommendedName>
</protein>
<dbReference type="HOGENOM" id="CLU_240957_0_0_11"/>
<dbReference type="InterPro" id="IPR057687">
    <property type="entry name" value="DUF7927"/>
</dbReference>
<dbReference type="Proteomes" id="UP000007076">
    <property type="component" value="Chromosome"/>
</dbReference>